<feature type="compositionally biased region" description="Basic residues" evidence="1">
    <location>
        <begin position="8"/>
        <end position="17"/>
    </location>
</feature>
<comment type="caution">
    <text evidence="2">The sequence shown here is derived from an EMBL/GenBank/DDBJ whole genome shotgun (WGS) entry which is preliminary data.</text>
</comment>
<evidence type="ECO:0000313" key="2">
    <source>
        <dbReference type="EMBL" id="GHF93933.1"/>
    </source>
</evidence>
<dbReference type="EMBL" id="BNAW01000002">
    <property type="protein sequence ID" value="GHF93933.1"/>
    <property type="molecule type" value="Genomic_DNA"/>
</dbReference>
<name>A0ABQ3K018_9PSEU</name>
<dbReference type="Proteomes" id="UP000649955">
    <property type="component" value="Unassembled WGS sequence"/>
</dbReference>
<evidence type="ECO:0000256" key="1">
    <source>
        <dbReference type="SAM" id="MobiDB-lite"/>
    </source>
</evidence>
<sequence length="77" mass="8594">MASSSTRARSRKARNGQRRAATGRLRSQIETSRPAIRAVASYDDEGLDAAIDWCCEHMADDDTISVWTHLKSNLRTT</sequence>
<accession>A0ABQ3K018</accession>
<gene>
    <name evidence="2" type="ORF">GCM10017567_05460</name>
</gene>
<proteinExistence type="predicted"/>
<protein>
    <submittedName>
        <fullName evidence="2">Uncharacterized protein</fullName>
    </submittedName>
</protein>
<feature type="region of interest" description="Disordered" evidence="1">
    <location>
        <begin position="1"/>
        <end position="29"/>
    </location>
</feature>
<keyword evidence="3" id="KW-1185">Reference proteome</keyword>
<reference evidence="3" key="1">
    <citation type="journal article" date="2019" name="Int. J. Syst. Evol. Microbiol.">
        <title>The Global Catalogue of Microorganisms (GCM) 10K type strain sequencing project: providing services to taxonomists for standard genome sequencing and annotation.</title>
        <authorList>
            <consortium name="The Broad Institute Genomics Platform"/>
            <consortium name="The Broad Institute Genome Sequencing Center for Infectious Disease"/>
            <person name="Wu L."/>
            <person name="Ma J."/>
        </authorList>
    </citation>
    <scope>NUCLEOTIDE SEQUENCE [LARGE SCALE GENOMIC DNA]</scope>
    <source>
        <strain evidence="3">CGMCC 4.7680</strain>
    </source>
</reference>
<organism evidence="2 3">
    <name type="scientific">Amycolatopsis bullii</name>
    <dbReference type="NCBI Taxonomy" id="941987"/>
    <lineage>
        <taxon>Bacteria</taxon>
        <taxon>Bacillati</taxon>
        <taxon>Actinomycetota</taxon>
        <taxon>Actinomycetes</taxon>
        <taxon>Pseudonocardiales</taxon>
        <taxon>Pseudonocardiaceae</taxon>
        <taxon>Amycolatopsis</taxon>
    </lineage>
</organism>
<evidence type="ECO:0000313" key="3">
    <source>
        <dbReference type="Proteomes" id="UP000649955"/>
    </source>
</evidence>